<reference evidence="9" key="1">
    <citation type="submission" date="2020-05" db="EMBL/GenBank/DDBJ databases">
        <authorList>
            <person name="Chiriac C."/>
            <person name="Salcher M."/>
            <person name="Ghai R."/>
            <person name="Kavagutti S V."/>
        </authorList>
    </citation>
    <scope>NUCLEOTIDE SEQUENCE</scope>
</reference>
<dbReference type="InterPro" id="IPR011701">
    <property type="entry name" value="MFS"/>
</dbReference>
<feature type="transmembrane region" description="Helical" evidence="7">
    <location>
        <begin position="435"/>
        <end position="457"/>
    </location>
</feature>
<feature type="transmembrane region" description="Helical" evidence="7">
    <location>
        <begin position="165"/>
        <end position="184"/>
    </location>
</feature>
<feature type="transmembrane region" description="Helical" evidence="7">
    <location>
        <begin position="196"/>
        <end position="215"/>
    </location>
</feature>
<keyword evidence="2" id="KW-0813">Transport</keyword>
<keyword evidence="4 7" id="KW-0812">Transmembrane</keyword>
<dbReference type="Gene3D" id="1.20.1250.20">
    <property type="entry name" value="MFS general substrate transporter like domains"/>
    <property type="match status" value="2"/>
</dbReference>
<protein>
    <submittedName>
        <fullName evidence="9">Unannotated protein</fullName>
    </submittedName>
</protein>
<keyword evidence="3" id="KW-1003">Cell membrane</keyword>
<feature type="domain" description="Major facilitator superfamily (MFS) profile" evidence="8">
    <location>
        <begin position="12"/>
        <end position="462"/>
    </location>
</feature>
<feature type="transmembrane region" description="Helical" evidence="7">
    <location>
        <begin position="103"/>
        <end position="123"/>
    </location>
</feature>
<evidence type="ECO:0000256" key="6">
    <source>
        <dbReference type="ARBA" id="ARBA00023136"/>
    </source>
</evidence>
<dbReference type="PROSITE" id="PS50850">
    <property type="entry name" value="MFS"/>
    <property type="match status" value="1"/>
</dbReference>
<feature type="transmembrane region" description="Helical" evidence="7">
    <location>
        <begin position="78"/>
        <end position="97"/>
    </location>
</feature>
<organism evidence="9">
    <name type="scientific">freshwater metagenome</name>
    <dbReference type="NCBI Taxonomy" id="449393"/>
    <lineage>
        <taxon>unclassified sequences</taxon>
        <taxon>metagenomes</taxon>
        <taxon>ecological metagenomes</taxon>
    </lineage>
</organism>
<feature type="transmembrane region" description="Helical" evidence="7">
    <location>
        <begin position="335"/>
        <end position="354"/>
    </location>
</feature>
<keyword evidence="5 7" id="KW-1133">Transmembrane helix</keyword>
<feature type="transmembrane region" description="Helical" evidence="7">
    <location>
        <begin position="404"/>
        <end position="423"/>
    </location>
</feature>
<feature type="transmembrane region" description="Helical" evidence="7">
    <location>
        <begin position="48"/>
        <end position="66"/>
    </location>
</feature>
<dbReference type="PANTHER" id="PTHR42718:SF46">
    <property type="entry name" value="BLR6921 PROTEIN"/>
    <property type="match status" value="1"/>
</dbReference>
<feature type="transmembrane region" description="Helical" evidence="7">
    <location>
        <begin position="7"/>
        <end position="28"/>
    </location>
</feature>
<dbReference type="InterPro" id="IPR036259">
    <property type="entry name" value="MFS_trans_sf"/>
</dbReference>
<keyword evidence="6 7" id="KW-0472">Membrane</keyword>
<dbReference type="GO" id="GO:0005886">
    <property type="term" value="C:plasma membrane"/>
    <property type="evidence" value="ECO:0007669"/>
    <property type="project" value="UniProtKB-SubCell"/>
</dbReference>
<name>A0A6J7GG21_9ZZZZ</name>
<comment type="subcellular location">
    <subcellularLocation>
        <location evidence="1">Cell membrane</location>
        <topology evidence="1">Multi-pass membrane protein</topology>
    </subcellularLocation>
</comment>
<evidence type="ECO:0000256" key="7">
    <source>
        <dbReference type="SAM" id="Phobius"/>
    </source>
</evidence>
<evidence type="ECO:0000259" key="8">
    <source>
        <dbReference type="PROSITE" id="PS50850"/>
    </source>
</evidence>
<dbReference type="EMBL" id="CAFBMC010000088">
    <property type="protein sequence ID" value="CAB4907311.1"/>
    <property type="molecule type" value="Genomic_DNA"/>
</dbReference>
<accession>A0A6J7GG21</accession>
<evidence type="ECO:0000256" key="5">
    <source>
        <dbReference type="ARBA" id="ARBA00022989"/>
    </source>
</evidence>
<feature type="transmembrane region" description="Helical" evidence="7">
    <location>
        <begin position="135"/>
        <end position="159"/>
    </location>
</feature>
<evidence type="ECO:0000256" key="3">
    <source>
        <dbReference type="ARBA" id="ARBA00022475"/>
    </source>
</evidence>
<evidence type="ECO:0000313" key="9">
    <source>
        <dbReference type="EMBL" id="CAB4907311.1"/>
    </source>
</evidence>
<sequence length="484" mass="50742">MHLARTYSPTVVIAVLAISGMAASLMQTLLVPLLSELPGILNASVDDVSWVITATLLSSAVATPTLSRLADMFGKKRMMLVCLGLLLIGSVIGALSSTLMMVIVARIFQGTASALIPIGMSIMRDELPEEKLSSAVALMSATLGIGAAIGMPLSGIVFTYFGWHAIFWVSGIFAIAMFMAILIIVRESEIRTGGKFDYLGAVLLSGALTALLMAISKGGSWGWTSSPTLFAFGLTAAILAIWIPLEFKNERPLVDLRVSMRRTVLMTNLTSILMGFAMYANMLATFQLLEMPESTGYGPGLTSLEAGLVMIPTSLAMVVLAPVSAKITRLFSAKITLIVGAALMGFGYLERLFFNDTVVLIAIAAVIVAAGTAISFAAMPLLIMSAVPETETAAANGLNTLLRSIGSSVSSAAIAGILAVLVVEVGGNNLPSQSAFQMIFMLAAAASIIGALIAIAIPKPEHNELGPLDPALVAELTHHHEETK</sequence>
<feature type="transmembrane region" description="Helical" evidence="7">
    <location>
        <begin position="221"/>
        <end position="243"/>
    </location>
</feature>
<dbReference type="PANTHER" id="PTHR42718">
    <property type="entry name" value="MAJOR FACILITATOR SUPERFAMILY MULTIDRUG TRANSPORTER MFSC"/>
    <property type="match status" value="1"/>
</dbReference>
<evidence type="ECO:0000256" key="2">
    <source>
        <dbReference type="ARBA" id="ARBA00022448"/>
    </source>
</evidence>
<dbReference type="AlphaFoldDB" id="A0A6J7GG21"/>
<feature type="transmembrane region" description="Helical" evidence="7">
    <location>
        <begin position="264"/>
        <end position="286"/>
    </location>
</feature>
<dbReference type="Pfam" id="PF07690">
    <property type="entry name" value="MFS_1"/>
    <property type="match status" value="1"/>
</dbReference>
<evidence type="ECO:0000256" key="4">
    <source>
        <dbReference type="ARBA" id="ARBA00022692"/>
    </source>
</evidence>
<feature type="transmembrane region" description="Helical" evidence="7">
    <location>
        <begin position="306"/>
        <end position="323"/>
    </location>
</feature>
<dbReference type="GO" id="GO:0022857">
    <property type="term" value="F:transmembrane transporter activity"/>
    <property type="evidence" value="ECO:0007669"/>
    <property type="project" value="InterPro"/>
</dbReference>
<feature type="transmembrane region" description="Helical" evidence="7">
    <location>
        <begin position="360"/>
        <end position="383"/>
    </location>
</feature>
<dbReference type="CDD" id="cd17504">
    <property type="entry name" value="MFS_MMR_MDR_like"/>
    <property type="match status" value="1"/>
</dbReference>
<dbReference type="SUPFAM" id="SSF103473">
    <property type="entry name" value="MFS general substrate transporter"/>
    <property type="match status" value="1"/>
</dbReference>
<dbReference type="InterPro" id="IPR020846">
    <property type="entry name" value="MFS_dom"/>
</dbReference>
<proteinExistence type="predicted"/>
<evidence type="ECO:0000256" key="1">
    <source>
        <dbReference type="ARBA" id="ARBA00004651"/>
    </source>
</evidence>
<gene>
    <name evidence="9" type="ORF">UFOPK3495_01350</name>
</gene>